<dbReference type="Proteomes" id="UP000183940">
    <property type="component" value="Unassembled WGS sequence"/>
</dbReference>
<dbReference type="SUPFAM" id="SSF53474">
    <property type="entry name" value="alpha/beta-Hydrolases"/>
    <property type="match status" value="1"/>
</dbReference>
<dbReference type="PRINTS" id="PR00111">
    <property type="entry name" value="ABHYDROLASE"/>
</dbReference>
<dbReference type="Gene3D" id="3.40.50.1820">
    <property type="entry name" value="alpha/beta hydrolase"/>
    <property type="match status" value="1"/>
</dbReference>
<dbReference type="EMBL" id="MLAW01000052">
    <property type="protein sequence ID" value="OJJ19676.1"/>
    <property type="molecule type" value="Genomic_DNA"/>
</dbReference>
<gene>
    <name evidence="2" type="ORF">BI308_21660</name>
</gene>
<dbReference type="Pfam" id="PF00561">
    <property type="entry name" value="Abhydrolase_1"/>
    <property type="match status" value="1"/>
</dbReference>
<keyword evidence="3" id="KW-1185">Reference proteome</keyword>
<evidence type="ECO:0000259" key="1">
    <source>
        <dbReference type="Pfam" id="PF00561"/>
    </source>
</evidence>
<dbReference type="AlphaFoldDB" id="A0A1L9QLH4"/>
<dbReference type="PRINTS" id="PR00412">
    <property type="entry name" value="EPOXHYDRLASE"/>
</dbReference>
<dbReference type="InterPro" id="IPR000073">
    <property type="entry name" value="AB_hydrolase_1"/>
</dbReference>
<dbReference type="InterPro" id="IPR029058">
    <property type="entry name" value="AB_hydrolase_fold"/>
</dbReference>
<evidence type="ECO:0000313" key="3">
    <source>
        <dbReference type="Proteomes" id="UP000183940"/>
    </source>
</evidence>
<evidence type="ECO:0000313" key="2">
    <source>
        <dbReference type="EMBL" id="OJJ19676.1"/>
    </source>
</evidence>
<comment type="caution">
    <text evidence="2">The sequence shown here is derived from an EMBL/GenBank/DDBJ whole genome shotgun (WGS) entry which is preliminary data.</text>
</comment>
<dbReference type="InterPro" id="IPR000639">
    <property type="entry name" value="Epox_hydrolase-like"/>
</dbReference>
<feature type="domain" description="AB hydrolase-1" evidence="1">
    <location>
        <begin position="26"/>
        <end position="135"/>
    </location>
</feature>
<reference evidence="2" key="1">
    <citation type="submission" date="2016-10" db="EMBL/GenBank/DDBJ databases">
        <title>CRISPR-Cas defence system in Roseofilum reptotaenium: evidence of a bacteriophage-cyanobacterium arms race in the coral black band disease.</title>
        <authorList>
            <person name="Buerger P."/>
            <person name="Wood-Charlson E.M."/>
            <person name="Weynberg K.D."/>
            <person name="Willis B."/>
            <person name="Van Oppen M.J."/>
        </authorList>
    </citation>
    <scope>NUCLEOTIDE SEQUENCE [LARGE SCALE GENOMIC DNA]</scope>
    <source>
        <strain evidence="2">AO1-A</strain>
    </source>
</reference>
<name>A0A1L9QLH4_9CYAN</name>
<sequence length="284" mass="32550">MTLLFRNSRIKLSPGILFWREVGQGKPILFLHGSWDEGGQWVGVMERLGTDYQCFAPDLLGFSESDRPNVHYSVTLQTECLLEYFQALKLDSVYLVGHSLGGWIATRYALAHPERVKGLVLLAPEGVHVPELKDRWKQASWFVGPKSFWVQFLKILLPVARWMGKAKPLEALFEKRSHFLQFFPACQMLFLRRAKEIQAEYVEDDLPHLTVPSLLLSGLSSHNRHPEIDSLSQVYSERVQDLKEQTLPTGDPDWPRSHPDGVAQAIREFIESIETPEKRSEDLT</sequence>
<dbReference type="InterPro" id="IPR050266">
    <property type="entry name" value="AB_hydrolase_sf"/>
</dbReference>
<dbReference type="STRING" id="1925591.BI308_21660"/>
<proteinExistence type="predicted"/>
<organism evidence="2 3">
    <name type="scientific">Roseofilum reptotaenium AO1-A</name>
    <dbReference type="NCBI Taxonomy" id="1925591"/>
    <lineage>
        <taxon>Bacteria</taxon>
        <taxon>Bacillati</taxon>
        <taxon>Cyanobacteriota</taxon>
        <taxon>Cyanophyceae</taxon>
        <taxon>Desertifilales</taxon>
        <taxon>Desertifilaceae</taxon>
        <taxon>Roseofilum</taxon>
    </lineage>
</organism>
<dbReference type="GO" id="GO:0003824">
    <property type="term" value="F:catalytic activity"/>
    <property type="evidence" value="ECO:0007669"/>
    <property type="project" value="InterPro"/>
</dbReference>
<dbReference type="PANTHER" id="PTHR43798">
    <property type="entry name" value="MONOACYLGLYCEROL LIPASE"/>
    <property type="match status" value="1"/>
</dbReference>
<protein>
    <recommendedName>
        <fullName evidence="1">AB hydrolase-1 domain-containing protein</fullName>
    </recommendedName>
</protein>
<accession>A0A1L9QLH4</accession>